<evidence type="ECO:0000313" key="6">
    <source>
        <dbReference type="EMBL" id="KEO83241.1"/>
    </source>
</evidence>
<dbReference type="Pfam" id="PF00126">
    <property type="entry name" value="HTH_1"/>
    <property type="match status" value="1"/>
</dbReference>
<evidence type="ECO:0000259" key="5">
    <source>
        <dbReference type="PROSITE" id="PS50931"/>
    </source>
</evidence>
<dbReference type="Proteomes" id="UP000027931">
    <property type="component" value="Unassembled WGS sequence"/>
</dbReference>
<dbReference type="InterPro" id="IPR036388">
    <property type="entry name" value="WH-like_DNA-bd_sf"/>
</dbReference>
<sequence>MQEEDTPKGTKAQAEVHIFLEIKELETFLAVVAEQSLNKAAEALFLSQSTVTMRIKSLEEKVGCPLFTRTSRGVQLTEQGRLLVPYAERIRRNVEESYHLLATVNAGSKRLAIGAASAIGSYQLPYILGRYVEAQPDVEILCRNGKSNDIFQMLLDEEVQIGMTGAPIHHAALECHALKSDPVHLLTAPEHRLAVQGRAELFDLEAEPFISFAGNSPFWKRIDGELVQYGVRVRRQIEMDSIEGIKRIVMQGIGVTLLPASTVREEVAKQQLVQIPMPIFLERPTYLLHRKQVLEEYEERFLRTCVDFFASL</sequence>
<keyword evidence="4" id="KW-0804">Transcription</keyword>
<evidence type="ECO:0000313" key="7">
    <source>
        <dbReference type="Proteomes" id="UP000027931"/>
    </source>
</evidence>
<proteinExistence type="inferred from homology"/>
<dbReference type="CDD" id="cd05466">
    <property type="entry name" value="PBP2_LTTR_substrate"/>
    <property type="match status" value="1"/>
</dbReference>
<keyword evidence="2" id="KW-0805">Transcription regulation</keyword>
<evidence type="ECO:0000256" key="1">
    <source>
        <dbReference type="ARBA" id="ARBA00009437"/>
    </source>
</evidence>
<dbReference type="SUPFAM" id="SSF53850">
    <property type="entry name" value="Periplasmic binding protein-like II"/>
    <property type="match status" value="1"/>
</dbReference>
<dbReference type="InterPro" id="IPR036390">
    <property type="entry name" value="WH_DNA-bd_sf"/>
</dbReference>
<evidence type="ECO:0000256" key="2">
    <source>
        <dbReference type="ARBA" id="ARBA00023015"/>
    </source>
</evidence>
<accession>A0A074LMA9</accession>
<dbReference type="eggNOG" id="COG0583">
    <property type="taxonomic scope" value="Bacteria"/>
</dbReference>
<protein>
    <recommendedName>
        <fullName evidence="5">HTH lysR-type domain-containing protein</fullName>
    </recommendedName>
</protein>
<gene>
    <name evidence="6" type="ORF">EL26_11155</name>
</gene>
<dbReference type="Gene3D" id="1.10.10.10">
    <property type="entry name" value="Winged helix-like DNA-binding domain superfamily/Winged helix DNA-binding domain"/>
    <property type="match status" value="1"/>
</dbReference>
<comment type="similarity">
    <text evidence="1">Belongs to the LysR transcriptional regulatory family.</text>
</comment>
<dbReference type="PANTHER" id="PTHR30126:SF40">
    <property type="entry name" value="HTH-TYPE TRANSCRIPTIONAL REGULATOR GLTR"/>
    <property type="match status" value="1"/>
</dbReference>
<dbReference type="AlphaFoldDB" id="A0A074LMA9"/>
<comment type="caution">
    <text evidence="6">The sequence shown here is derived from an EMBL/GenBank/DDBJ whole genome shotgun (WGS) entry which is preliminary data.</text>
</comment>
<feature type="domain" description="HTH lysR-type" evidence="5">
    <location>
        <begin position="20"/>
        <end position="77"/>
    </location>
</feature>
<name>A0A074LMA9_9BACL</name>
<evidence type="ECO:0000256" key="3">
    <source>
        <dbReference type="ARBA" id="ARBA00023125"/>
    </source>
</evidence>
<dbReference type="InterPro" id="IPR000847">
    <property type="entry name" value="LysR_HTH_N"/>
</dbReference>
<dbReference type="Pfam" id="PF03466">
    <property type="entry name" value="LysR_substrate"/>
    <property type="match status" value="1"/>
</dbReference>
<dbReference type="PANTHER" id="PTHR30126">
    <property type="entry name" value="HTH-TYPE TRANSCRIPTIONAL REGULATOR"/>
    <property type="match status" value="1"/>
</dbReference>
<dbReference type="InterPro" id="IPR005119">
    <property type="entry name" value="LysR_subst-bd"/>
</dbReference>
<dbReference type="STRING" id="1157490.EL26_11155"/>
<evidence type="ECO:0000256" key="4">
    <source>
        <dbReference type="ARBA" id="ARBA00023163"/>
    </source>
</evidence>
<keyword evidence="3" id="KW-0238">DNA-binding</keyword>
<organism evidence="6 7">
    <name type="scientific">Tumebacillus flagellatus</name>
    <dbReference type="NCBI Taxonomy" id="1157490"/>
    <lineage>
        <taxon>Bacteria</taxon>
        <taxon>Bacillati</taxon>
        <taxon>Bacillota</taxon>
        <taxon>Bacilli</taxon>
        <taxon>Bacillales</taxon>
        <taxon>Alicyclobacillaceae</taxon>
        <taxon>Tumebacillus</taxon>
    </lineage>
</organism>
<dbReference type="PROSITE" id="PS50931">
    <property type="entry name" value="HTH_LYSR"/>
    <property type="match status" value="1"/>
</dbReference>
<reference evidence="6 7" key="1">
    <citation type="journal article" date="2013" name="Int. J. Syst. Evol. Microbiol.">
        <title>Tumebacillus flagellatus sp. nov., an alpha-amylase/pullulanase-producing bacterium isolated from cassava wastewater.</title>
        <authorList>
            <person name="Wang Q."/>
            <person name="Xie N."/>
            <person name="Qin Y."/>
            <person name="Shen N."/>
            <person name="Zhu J."/>
            <person name="Mi H."/>
            <person name="Huang R."/>
        </authorList>
    </citation>
    <scope>NUCLEOTIDE SEQUENCE [LARGE SCALE GENOMIC DNA]</scope>
    <source>
        <strain evidence="6 7">GST4</strain>
    </source>
</reference>
<dbReference type="Gene3D" id="3.40.190.290">
    <property type="match status" value="1"/>
</dbReference>
<dbReference type="GO" id="GO:0003700">
    <property type="term" value="F:DNA-binding transcription factor activity"/>
    <property type="evidence" value="ECO:0007669"/>
    <property type="project" value="InterPro"/>
</dbReference>
<dbReference type="FunFam" id="1.10.10.10:FF:000001">
    <property type="entry name" value="LysR family transcriptional regulator"/>
    <property type="match status" value="1"/>
</dbReference>
<dbReference type="GO" id="GO:0000976">
    <property type="term" value="F:transcription cis-regulatory region binding"/>
    <property type="evidence" value="ECO:0007669"/>
    <property type="project" value="TreeGrafter"/>
</dbReference>
<dbReference type="EMBL" id="JMIR01000013">
    <property type="protein sequence ID" value="KEO83241.1"/>
    <property type="molecule type" value="Genomic_DNA"/>
</dbReference>
<keyword evidence="7" id="KW-1185">Reference proteome</keyword>
<dbReference type="PRINTS" id="PR00039">
    <property type="entry name" value="HTHLYSR"/>
</dbReference>
<dbReference type="SUPFAM" id="SSF46785">
    <property type="entry name" value="Winged helix' DNA-binding domain"/>
    <property type="match status" value="1"/>
</dbReference>